<accession>A0A8H7K5D5</accession>
<evidence type="ECO:0000313" key="2">
    <source>
        <dbReference type="Proteomes" id="UP000616885"/>
    </source>
</evidence>
<organism evidence="1 2">
    <name type="scientific">Bionectria ochroleuca</name>
    <name type="common">Gliocladium roseum</name>
    <dbReference type="NCBI Taxonomy" id="29856"/>
    <lineage>
        <taxon>Eukaryota</taxon>
        <taxon>Fungi</taxon>
        <taxon>Dikarya</taxon>
        <taxon>Ascomycota</taxon>
        <taxon>Pezizomycotina</taxon>
        <taxon>Sordariomycetes</taxon>
        <taxon>Hypocreomycetidae</taxon>
        <taxon>Hypocreales</taxon>
        <taxon>Bionectriaceae</taxon>
        <taxon>Clonostachys</taxon>
    </lineage>
</organism>
<dbReference type="Proteomes" id="UP000616885">
    <property type="component" value="Unassembled WGS sequence"/>
</dbReference>
<evidence type="ECO:0000313" key="1">
    <source>
        <dbReference type="EMBL" id="KAF9745823.1"/>
    </source>
</evidence>
<gene>
    <name evidence="1" type="ORF">IM811_004124</name>
</gene>
<dbReference type="EMBL" id="JADCTT010000012">
    <property type="protein sequence ID" value="KAF9745823.1"/>
    <property type="molecule type" value="Genomic_DNA"/>
</dbReference>
<sequence length="268" mass="30765">MDNLCRKLHATRVKTPNESFFIPNDQIEKFAEKSIIKSVINVNDREMLAEGVSKYCRRIFLILILMNRLDWLERLVELGLKDDSLPLQLDQDDETMFGISTSGERFDFPSDARIQDEVMFQTFQAWLTAPVFEGDRKFGQLLQKSQPLPYLELAIAGEKVAGKGFFSEVEKTRIHCAHLPEYPQSPGTNYVIVAIKRFTQSDEAWAEKDVANANTLQSPAYKSRHLTQAIATYTIQDGGKFIMLPWADGGHLDYYWESLGEAIYERRK</sequence>
<comment type="caution">
    <text evidence="1">The sequence shown here is derived from an EMBL/GenBank/DDBJ whole genome shotgun (WGS) entry which is preliminary data.</text>
</comment>
<dbReference type="AlphaFoldDB" id="A0A8H7K5D5"/>
<protein>
    <submittedName>
        <fullName evidence="1">Uncharacterized protein</fullName>
    </submittedName>
</protein>
<proteinExistence type="predicted"/>
<reference evidence="1" key="1">
    <citation type="submission" date="2020-10" db="EMBL/GenBank/DDBJ databases">
        <title>High-Quality Genome Resource of Clonostachys rosea strain S41 by Oxford Nanopore Long-Read Sequencing.</title>
        <authorList>
            <person name="Wang H."/>
        </authorList>
    </citation>
    <scope>NUCLEOTIDE SEQUENCE</scope>
    <source>
        <strain evidence="1">S41</strain>
    </source>
</reference>
<name>A0A8H7K5D5_BIOOC</name>